<dbReference type="EMBL" id="JAOCCL010000018">
    <property type="protein sequence ID" value="MDH0826562.1"/>
    <property type="molecule type" value="Genomic_DNA"/>
</dbReference>
<reference evidence="2" key="1">
    <citation type="submission" date="2022-09" db="EMBL/GenBank/DDBJ databases">
        <title>Intensive care unit water sources are persistently colonized with multi-drug resistant bacteria and are the site of extensive horizontal gene transfer of antibiotic resistance genes.</title>
        <authorList>
            <person name="Diorio-Toth L."/>
        </authorList>
    </citation>
    <scope>NUCLEOTIDE SEQUENCE</scope>
    <source>
        <strain evidence="2">GD03885</strain>
    </source>
</reference>
<name>A0AA42MAS8_ACIJO</name>
<proteinExistence type="predicted"/>
<evidence type="ECO:0000313" key="2">
    <source>
        <dbReference type="EMBL" id="MDH0826562.1"/>
    </source>
</evidence>
<feature type="coiled-coil region" evidence="1">
    <location>
        <begin position="6"/>
        <end position="40"/>
    </location>
</feature>
<dbReference type="RefSeq" id="WP_279678970.1">
    <property type="nucleotide sequence ID" value="NZ_JAOCCL010000018.1"/>
</dbReference>
<gene>
    <name evidence="2" type="ORF">N5C97_08620</name>
</gene>
<dbReference type="Proteomes" id="UP001160116">
    <property type="component" value="Unassembled WGS sequence"/>
</dbReference>
<sequence>MKTKQNKQLQSQLKRAVKKVIKLKNAISTAEKNLDQAENYLYQLQYQRDHDYIESLGNKVDWPLIFNYRGNETELVRAYREKVLSQHGLNLSGHYNHYTRQHCFYIEFESNTPEEFFKRKEQVEFLFSHLKFDFKEQKQRVFVRNLINDDHYSAELTFSKVTNKYALELPSWRIKNKLFEYDALDLALEAIQAISKVSGDAKA</sequence>
<evidence type="ECO:0000256" key="1">
    <source>
        <dbReference type="SAM" id="Coils"/>
    </source>
</evidence>
<protein>
    <submittedName>
        <fullName evidence="2">Uncharacterized protein</fullName>
    </submittedName>
</protein>
<evidence type="ECO:0000313" key="3">
    <source>
        <dbReference type="Proteomes" id="UP001160116"/>
    </source>
</evidence>
<comment type="caution">
    <text evidence="2">The sequence shown here is derived from an EMBL/GenBank/DDBJ whole genome shotgun (WGS) entry which is preliminary data.</text>
</comment>
<organism evidence="2 3">
    <name type="scientific">Acinetobacter johnsonii</name>
    <dbReference type="NCBI Taxonomy" id="40214"/>
    <lineage>
        <taxon>Bacteria</taxon>
        <taxon>Pseudomonadati</taxon>
        <taxon>Pseudomonadota</taxon>
        <taxon>Gammaproteobacteria</taxon>
        <taxon>Moraxellales</taxon>
        <taxon>Moraxellaceae</taxon>
        <taxon>Acinetobacter</taxon>
    </lineage>
</organism>
<keyword evidence="1" id="KW-0175">Coiled coil</keyword>
<accession>A0AA42MAS8</accession>
<dbReference type="AlphaFoldDB" id="A0AA42MAS8"/>